<dbReference type="GO" id="GO:0016787">
    <property type="term" value="F:hydrolase activity"/>
    <property type="evidence" value="ECO:0007669"/>
    <property type="project" value="UniProtKB-KW"/>
</dbReference>
<dbReference type="SUPFAM" id="SSF81296">
    <property type="entry name" value="E set domains"/>
    <property type="match status" value="1"/>
</dbReference>
<dbReference type="InterPro" id="IPR036390">
    <property type="entry name" value="WH_DNA-bd_sf"/>
</dbReference>
<dbReference type="GO" id="GO:0180022">
    <property type="term" value="C:RQC-trigger complex"/>
    <property type="evidence" value="ECO:0007669"/>
    <property type="project" value="UniProtKB-ARBA"/>
</dbReference>
<accession>A0A8B9T9U5</accession>
<dbReference type="Gene3D" id="2.60.40.150">
    <property type="entry name" value="C2 domain"/>
    <property type="match status" value="2"/>
</dbReference>
<evidence type="ECO:0000256" key="2">
    <source>
        <dbReference type="ARBA" id="ARBA00008708"/>
    </source>
</evidence>
<protein>
    <recommendedName>
        <fullName evidence="3">Activating signal cointegrator 1 complex subunit 3</fullName>
        <ecNumber evidence="11">5.6.2.4</ecNumber>
    </recommendedName>
</protein>
<dbReference type="FunFam" id="3.40.50.300:FF:000231">
    <property type="entry name" value="Activating signal cointegrator 1 complex subunit 3"/>
    <property type="match status" value="1"/>
</dbReference>
<dbReference type="CDD" id="cd18022">
    <property type="entry name" value="DEXHc_ASCC3_2"/>
    <property type="match status" value="1"/>
</dbReference>
<dbReference type="FunFam" id="1.10.3380.10:FF:000002">
    <property type="entry name" value="Activating signal cointegrator 1 complex subunit 3"/>
    <property type="match status" value="1"/>
</dbReference>
<dbReference type="GO" id="GO:0005737">
    <property type="term" value="C:cytoplasm"/>
    <property type="evidence" value="ECO:0007669"/>
    <property type="project" value="UniProtKB-SubCell"/>
</dbReference>
<reference evidence="16" key="1">
    <citation type="submission" date="2019-08" db="EMBL/GenBank/DDBJ databases">
        <title>Three high-quality genomes provides insights into domestication of ducks.</title>
        <authorList>
            <person name="Hou Z.C."/>
            <person name="Zhu F."/>
            <person name="Yin Z.T."/>
            <person name="Zhang F."/>
        </authorList>
    </citation>
    <scope>NUCLEOTIDE SEQUENCE [LARGE SCALE GENOMIC DNA]</scope>
</reference>
<dbReference type="CDD" id="cd18795">
    <property type="entry name" value="SF2_C_Ski2"/>
    <property type="match status" value="2"/>
</dbReference>
<dbReference type="InterPro" id="IPR011545">
    <property type="entry name" value="DEAD/DEAH_box_helicase_dom"/>
</dbReference>
<dbReference type="PROSITE" id="PS51194">
    <property type="entry name" value="HELICASE_CTER"/>
    <property type="match status" value="2"/>
</dbReference>
<evidence type="ECO:0000256" key="4">
    <source>
        <dbReference type="ARBA" id="ARBA00022490"/>
    </source>
</evidence>
<comment type="subcellular location">
    <subcellularLocation>
        <location evidence="1">Cytoplasm</location>
    </subcellularLocation>
</comment>
<comment type="catalytic activity">
    <reaction evidence="10">
        <text>Couples ATP hydrolysis with the unwinding of duplex DNA by translocating in the 3'-5' direction.</text>
        <dbReference type="EC" id="5.6.2.4"/>
    </reaction>
</comment>
<dbReference type="FunFam" id="2.60.40.150:FF:000004">
    <property type="entry name" value="RNA helicase, activating signal cointegrator 1"/>
    <property type="match status" value="1"/>
</dbReference>
<dbReference type="Gene3D" id="1.10.150.20">
    <property type="entry name" value="5' to 3' exonuclease, C-terminal subdomain"/>
    <property type="match status" value="1"/>
</dbReference>
<sequence>MKRLNRIQSIVFETAYNTNENMLICAPTGAGKTNIAMLTVLHEIRQHVQHGVIKKDEFKIVYVAPMKALAAEMTNYFSKRLEPLGITVKELTGDMQLSKGEILRTQMLVTTPEKWDVVTRKSVGDVALSQLVKLLILDEVHLLHEDRGPVLESIVARTLRQVESTQSMIRILGLSATLPNYLDVATFLHVNPYIGLFYFDGRFRPVPLGQTFIGIKTTNKVKNQENLLSFYIKVMVFVHARNATVRTAMGLREKAKNNGHICHFLSPQGSDYGQVQRSRNKQLRELFPDGFSIHHAGMLRQDRSLVENLFSNGHIKVLVCTATLAWGVNLPAHAVVIKGTQIYAAKRGSFVDLGILDVMQIFGRAGRPQFDKFGEGIIITTHDKLSHYLTLLTQQNPIESQFLESLADNLNAEIALGTVTNVEEAVKWISYTYLYVRMRANPLVYGISHKMDPSLEKHREQLVIEVGRKLDKARMIRFEERTGFFSSTDLGRTASHYYIKYNTIEVKYVILFLWVFYFIFEPIPVVFYHRISEEFEQIKVREEEIEELDTLLNDFCELPAPGGVENNYGKINILLQTYISRGEMDSFSLISDSAYVAQNAARIVRALFEIALRKRWPAMTYRLLNLSKVIDKRLWGWVSPLRQFSVLPPSVLSKLEEKNLTVDKMKDMRKDEIGENSLIGKLELTTIQPITRTVLRVRLNITPDFTWNDQVHGTVGEPWWIWVEDPTNDHIYHSEYFIVITKEPQLLVFTIPIFEPLPSQYYIRAVSDRWLGAEAVCIINFQHLILPERHPPHTELLDLQPLPVTALGHREYEVLYKFTHFNPIQTQIFHTLYHTDCNVLLGAPTGSGKTVAAELAIFRVFNKYPTSKAVYIAPLKALVRERIEDWKVRIEEKLGKKVVELTGDVTPDMRAIAQADLIVTTPEKWDGVSRSWQNRSYVQKVSILIIDEIHLLGDERGPVLEVIVSRTNFISSHTEKPVRVVGLSTALANARDLADWLNINQMGLFNFRPSVRPVPLEVHIQGFPGQHYCPRMASMNKPAFQAIRSHSPAKPVLIFVSSRRQTRLTALDLIAFLATEDDPKDSNLKLTLAFGIGMHHAGLHERDRKTVEELFVNCKIQVLIATSTLAWGVNFPAHLVIVKGTEYYDGKTRRYVDYPITDVLQMMGRAGRPQFDDQGKAVILVHDIKKDFYKKFLYEPFPVESSLLDVLADHLNAEIAAGTITSKQDAMDYITWTYFFRRLIMNPTYYNLEDVSHDTMNKYLSSLVEKSLFDLECSYCIEIGEVRPICLITMFKYILYFFLFFSFFFFFKNAEEYTDLPVRHNEDQMNSELAKHLPIEVNPHSFDSSHTKTHLLLQAHFSHAMLPCPDYATDTKTVLDQAIRICQAMLDVAAHHGWLVTALNITNLVQMVVQGRWIHDSSLLTLPNIEVHHLYLFRYVPIPSVCRFAISFHLAAGSGKQDSKAVAPRFPKVKDEGWFLILGEVDKKELIALKRTGYVRNRNTVSVAFYTPETPGKCIYTLYLMSDSYLGMDQQYDIYLNIIPAGTSAQGTAEVSDAMSHLTLS</sequence>
<keyword evidence="9" id="KW-0067">ATP-binding</keyword>
<evidence type="ECO:0000259" key="14">
    <source>
        <dbReference type="PROSITE" id="PS51192"/>
    </source>
</evidence>
<keyword evidence="4" id="KW-0963">Cytoplasm</keyword>
<dbReference type="SMART" id="SM00382">
    <property type="entry name" value="AAA"/>
    <property type="match status" value="2"/>
</dbReference>
<dbReference type="PANTHER" id="PTHR47961">
    <property type="entry name" value="DNA POLYMERASE THETA, PUTATIVE (AFU_ORTHOLOGUE AFUA_1G05260)-RELATED"/>
    <property type="match status" value="1"/>
</dbReference>
<dbReference type="InterPro" id="IPR036388">
    <property type="entry name" value="WH-like_DNA-bd_sf"/>
</dbReference>
<reference evidence="16" key="3">
    <citation type="submission" date="2025-09" db="UniProtKB">
        <authorList>
            <consortium name="Ensembl"/>
        </authorList>
    </citation>
    <scope>IDENTIFICATION</scope>
</reference>
<dbReference type="SMART" id="SM00487">
    <property type="entry name" value="DEXDc"/>
    <property type="match status" value="2"/>
</dbReference>
<evidence type="ECO:0000256" key="7">
    <source>
        <dbReference type="ARBA" id="ARBA00022801"/>
    </source>
</evidence>
<keyword evidence="13" id="KW-0812">Transmembrane</keyword>
<dbReference type="SMART" id="SM00490">
    <property type="entry name" value="HELICc"/>
    <property type="match status" value="2"/>
</dbReference>
<dbReference type="InterPro" id="IPR001650">
    <property type="entry name" value="Helicase_C-like"/>
</dbReference>
<keyword evidence="5" id="KW-0677">Repeat</keyword>
<keyword evidence="6" id="KW-0547">Nucleotide-binding</keyword>
<keyword evidence="13" id="KW-0472">Membrane</keyword>
<feature type="domain" description="Helicase C-terminal" evidence="15">
    <location>
        <begin position="226"/>
        <end position="426"/>
    </location>
</feature>
<dbReference type="FunFam" id="1.10.3380.10:FF:000001">
    <property type="entry name" value="U5 small nuclear ribonucleoprotein helicase"/>
    <property type="match status" value="1"/>
</dbReference>
<organism evidence="16 17">
    <name type="scientific">Anas platyrhynchos</name>
    <name type="common">Mallard</name>
    <name type="synonym">Anas boschas</name>
    <dbReference type="NCBI Taxonomy" id="8839"/>
    <lineage>
        <taxon>Eukaryota</taxon>
        <taxon>Metazoa</taxon>
        <taxon>Chordata</taxon>
        <taxon>Craniata</taxon>
        <taxon>Vertebrata</taxon>
        <taxon>Euteleostomi</taxon>
        <taxon>Archelosauria</taxon>
        <taxon>Archosauria</taxon>
        <taxon>Dinosauria</taxon>
        <taxon>Saurischia</taxon>
        <taxon>Theropoda</taxon>
        <taxon>Coelurosauria</taxon>
        <taxon>Aves</taxon>
        <taxon>Neognathae</taxon>
        <taxon>Galloanserae</taxon>
        <taxon>Anseriformes</taxon>
        <taxon>Anatidae</taxon>
        <taxon>Anatinae</taxon>
        <taxon>Anas</taxon>
    </lineage>
</organism>
<dbReference type="Pfam" id="PF00270">
    <property type="entry name" value="DEAD"/>
    <property type="match status" value="2"/>
</dbReference>
<evidence type="ECO:0000259" key="15">
    <source>
        <dbReference type="PROSITE" id="PS51194"/>
    </source>
</evidence>
<evidence type="ECO:0000256" key="3">
    <source>
        <dbReference type="ARBA" id="ARBA00014590"/>
    </source>
</evidence>
<dbReference type="CDD" id="cd18020">
    <property type="entry name" value="DEXHc_ASCC3_1"/>
    <property type="match status" value="1"/>
</dbReference>
<feature type="domain" description="Helicase C-terminal" evidence="15">
    <location>
        <begin position="1038"/>
        <end position="1227"/>
    </location>
</feature>
<evidence type="ECO:0000256" key="5">
    <source>
        <dbReference type="ARBA" id="ARBA00022737"/>
    </source>
</evidence>
<dbReference type="GO" id="GO:0003676">
    <property type="term" value="F:nucleic acid binding"/>
    <property type="evidence" value="ECO:0007669"/>
    <property type="project" value="InterPro"/>
</dbReference>
<feature type="transmembrane region" description="Helical" evidence="13">
    <location>
        <begin position="1290"/>
        <end position="1307"/>
    </location>
</feature>
<dbReference type="InterPro" id="IPR035892">
    <property type="entry name" value="C2_domain_sf"/>
</dbReference>
<dbReference type="InterPro" id="IPR050474">
    <property type="entry name" value="Hel308_SKI2-like"/>
</dbReference>
<dbReference type="PANTHER" id="PTHR47961:SF13">
    <property type="entry name" value="ACTIVATING SIGNAL COINTEGRATOR 1 COMPLEX SUBUNIT 3"/>
    <property type="match status" value="1"/>
</dbReference>
<evidence type="ECO:0000256" key="9">
    <source>
        <dbReference type="ARBA" id="ARBA00022840"/>
    </source>
</evidence>
<dbReference type="Gene3D" id="1.10.10.10">
    <property type="entry name" value="Winged helix-like DNA-binding domain superfamily/Winged helix DNA-binding domain"/>
    <property type="match status" value="2"/>
</dbReference>
<comment type="catalytic activity">
    <reaction evidence="12">
        <text>ATP + H2O = ADP + phosphate + H(+)</text>
        <dbReference type="Rhea" id="RHEA:13065"/>
        <dbReference type="ChEBI" id="CHEBI:15377"/>
        <dbReference type="ChEBI" id="CHEBI:15378"/>
        <dbReference type="ChEBI" id="CHEBI:30616"/>
        <dbReference type="ChEBI" id="CHEBI:43474"/>
        <dbReference type="ChEBI" id="CHEBI:456216"/>
        <dbReference type="EC" id="5.6.2.4"/>
    </reaction>
</comment>
<evidence type="ECO:0000256" key="6">
    <source>
        <dbReference type="ARBA" id="ARBA00022741"/>
    </source>
</evidence>
<reference evidence="16" key="2">
    <citation type="submission" date="2025-08" db="UniProtKB">
        <authorList>
            <consortium name="Ensembl"/>
        </authorList>
    </citation>
    <scope>IDENTIFICATION</scope>
</reference>
<dbReference type="InterPro" id="IPR003593">
    <property type="entry name" value="AAA+_ATPase"/>
</dbReference>
<dbReference type="InterPro" id="IPR014756">
    <property type="entry name" value="Ig_E-set"/>
</dbReference>
<keyword evidence="13" id="KW-1133">Transmembrane helix</keyword>
<dbReference type="Pfam" id="PF00271">
    <property type="entry name" value="Helicase_C"/>
    <property type="match status" value="2"/>
</dbReference>
<dbReference type="FunFam" id="3.40.50.300:FF:000062">
    <property type="entry name" value="U5 small nuclear ribonucleoprotein helicase"/>
    <property type="match status" value="1"/>
</dbReference>
<keyword evidence="8" id="KW-0347">Helicase</keyword>
<dbReference type="GO" id="GO:0005524">
    <property type="term" value="F:ATP binding"/>
    <property type="evidence" value="ECO:0007669"/>
    <property type="project" value="UniProtKB-KW"/>
</dbReference>
<dbReference type="PROSITE" id="PS51192">
    <property type="entry name" value="HELICASE_ATP_BIND_1"/>
    <property type="match status" value="2"/>
</dbReference>
<dbReference type="SUPFAM" id="SSF158702">
    <property type="entry name" value="Sec63 N-terminal domain-like"/>
    <property type="match status" value="2"/>
</dbReference>
<evidence type="ECO:0000256" key="11">
    <source>
        <dbReference type="ARBA" id="ARBA00034808"/>
    </source>
</evidence>
<dbReference type="Gene3D" id="1.10.3380.10">
    <property type="entry name" value="Sec63 N-terminal domain-like domain"/>
    <property type="match status" value="2"/>
</dbReference>
<dbReference type="FunFam" id="3.40.50.300:FF:000198">
    <property type="entry name" value="Activating signal cointegrator 1 complex subunit"/>
    <property type="match status" value="1"/>
</dbReference>
<dbReference type="InterPro" id="IPR057842">
    <property type="entry name" value="WH_MER3"/>
</dbReference>
<comment type="similarity">
    <text evidence="2">Belongs to the helicase family.</text>
</comment>
<evidence type="ECO:0000256" key="1">
    <source>
        <dbReference type="ARBA" id="ARBA00004496"/>
    </source>
</evidence>
<dbReference type="InterPro" id="IPR014001">
    <property type="entry name" value="Helicase_ATP-bd"/>
</dbReference>
<dbReference type="InterPro" id="IPR004179">
    <property type="entry name" value="Sec63-dom"/>
</dbReference>
<evidence type="ECO:0000256" key="12">
    <source>
        <dbReference type="ARBA" id="ARBA00048988"/>
    </source>
</evidence>
<dbReference type="Gene3D" id="3.40.50.300">
    <property type="entry name" value="P-loop containing nucleotide triphosphate hydrolases"/>
    <property type="match status" value="4"/>
</dbReference>
<dbReference type="GO" id="GO:0043138">
    <property type="term" value="F:3'-5' DNA helicase activity"/>
    <property type="evidence" value="ECO:0007669"/>
    <property type="project" value="UniProtKB-EC"/>
</dbReference>
<dbReference type="FunFam" id="1.10.10.10:FF:000024">
    <property type="entry name" value="U5 small nuclear ribonucleoprotein helicase"/>
    <property type="match status" value="1"/>
</dbReference>
<dbReference type="Pfam" id="PF23445">
    <property type="entry name" value="WHD_SNRNP200"/>
    <property type="match status" value="2"/>
</dbReference>
<evidence type="ECO:0000313" key="16">
    <source>
        <dbReference type="Ensembl" id="ENSAPLP00020017754.1"/>
    </source>
</evidence>
<keyword evidence="7" id="KW-0378">Hydrolase</keyword>
<dbReference type="Proteomes" id="UP000694400">
    <property type="component" value="Chromosome 3"/>
</dbReference>
<dbReference type="FunFam" id="2.60.40.150:FF:000113">
    <property type="entry name" value="activating signal cointegrator 1 complex subunit 3"/>
    <property type="match status" value="1"/>
</dbReference>
<dbReference type="EC" id="5.6.2.4" evidence="11"/>
<evidence type="ECO:0000256" key="10">
    <source>
        <dbReference type="ARBA" id="ARBA00034617"/>
    </source>
</evidence>
<evidence type="ECO:0000256" key="8">
    <source>
        <dbReference type="ARBA" id="ARBA00022806"/>
    </source>
</evidence>
<feature type="domain" description="Helicase ATP-binding" evidence="14">
    <location>
        <begin position="830"/>
        <end position="1005"/>
    </location>
</feature>
<evidence type="ECO:0000313" key="17">
    <source>
        <dbReference type="Proteomes" id="UP000694400"/>
    </source>
</evidence>
<dbReference type="FunFam" id="1.10.10.10:FF:000012">
    <property type="entry name" value="U5 small nuclear ribonucleoprotein helicase"/>
    <property type="match status" value="1"/>
</dbReference>
<dbReference type="InterPro" id="IPR027417">
    <property type="entry name" value="P-loop_NTPase"/>
</dbReference>
<dbReference type="Ensembl" id="ENSAPLT00020019178.1">
    <property type="protein sequence ID" value="ENSAPLP00020017754.1"/>
    <property type="gene ID" value="ENSAPLG00020012679.1"/>
</dbReference>
<evidence type="ECO:0000256" key="13">
    <source>
        <dbReference type="SAM" id="Phobius"/>
    </source>
</evidence>
<dbReference type="SUPFAM" id="SSF46785">
    <property type="entry name" value="Winged helix' DNA-binding domain"/>
    <property type="match status" value="2"/>
</dbReference>
<dbReference type="FunFam" id="3.40.50.300:FF:000102">
    <property type="entry name" value="RNA helicase, activating signal cointegrator 1"/>
    <property type="match status" value="1"/>
</dbReference>
<dbReference type="Pfam" id="PF02889">
    <property type="entry name" value="Sec63"/>
    <property type="match status" value="2"/>
</dbReference>
<proteinExistence type="inferred from homology"/>
<feature type="domain" description="Helicase ATP-binding" evidence="14">
    <location>
        <begin position="13"/>
        <end position="196"/>
    </location>
</feature>
<name>A0A8B9T9U5_ANAPL</name>
<dbReference type="SMART" id="SM00973">
    <property type="entry name" value="Sec63"/>
    <property type="match status" value="2"/>
</dbReference>
<dbReference type="SUPFAM" id="SSF52540">
    <property type="entry name" value="P-loop containing nucleoside triphosphate hydrolases"/>
    <property type="match status" value="3"/>
</dbReference>